<gene>
    <name evidence="1" type="ORF">L211DRAFT_248510</name>
</gene>
<dbReference type="AlphaFoldDB" id="A0A3N4ML64"/>
<sequence>MLAAGLPSQPKYHLAILPIQPCFWVPFLSFRIFSGFFPDFFPLPPDILPLFPDLFALPPHPFLLFPDLFFLPPDKFHLLPNLFPYFFPLLLHSFPFPPDPFLSSRMSSLSLWNPSLSFKIFFPFLPDSFPFLLDFFPFPLIPSLSLWIPSLPSGFFPYPS</sequence>
<organism evidence="1 2">
    <name type="scientific">Terfezia boudieri ATCC MYA-4762</name>
    <dbReference type="NCBI Taxonomy" id="1051890"/>
    <lineage>
        <taxon>Eukaryota</taxon>
        <taxon>Fungi</taxon>
        <taxon>Dikarya</taxon>
        <taxon>Ascomycota</taxon>
        <taxon>Pezizomycotina</taxon>
        <taxon>Pezizomycetes</taxon>
        <taxon>Pezizales</taxon>
        <taxon>Pezizaceae</taxon>
        <taxon>Terfezia</taxon>
    </lineage>
</organism>
<reference evidence="1 2" key="1">
    <citation type="journal article" date="2018" name="Nat. Ecol. Evol.">
        <title>Pezizomycetes genomes reveal the molecular basis of ectomycorrhizal truffle lifestyle.</title>
        <authorList>
            <person name="Murat C."/>
            <person name="Payen T."/>
            <person name="Noel B."/>
            <person name="Kuo A."/>
            <person name="Morin E."/>
            <person name="Chen J."/>
            <person name="Kohler A."/>
            <person name="Krizsan K."/>
            <person name="Balestrini R."/>
            <person name="Da Silva C."/>
            <person name="Montanini B."/>
            <person name="Hainaut M."/>
            <person name="Levati E."/>
            <person name="Barry K.W."/>
            <person name="Belfiori B."/>
            <person name="Cichocki N."/>
            <person name="Clum A."/>
            <person name="Dockter R.B."/>
            <person name="Fauchery L."/>
            <person name="Guy J."/>
            <person name="Iotti M."/>
            <person name="Le Tacon F."/>
            <person name="Lindquist E.A."/>
            <person name="Lipzen A."/>
            <person name="Malagnac F."/>
            <person name="Mello A."/>
            <person name="Molinier V."/>
            <person name="Miyauchi S."/>
            <person name="Poulain J."/>
            <person name="Riccioni C."/>
            <person name="Rubini A."/>
            <person name="Sitrit Y."/>
            <person name="Splivallo R."/>
            <person name="Traeger S."/>
            <person name="Wang M."/>
            <person name="Zifcakova L."/>
            <person name="Wipf D."/>
            <person name="Zambonelli A."/>
            <person name="Paolocci F."/>
            <person name="Nowrousian M."/>
            <person name="Ottonello S."/>
            <person name="Baldrian P."/>
            <person name="Spatafora J.W."/>
            <person name="Henrissat B."/>
            <person name="Nagy L.G."/>
            <person name="Aury J.M."/>
            <person name="Wincker P."/>
            <person name="Grigoriev I.V."/>
            <person name="Bonfante P."/>
            <person name="Martin F.M."/>
        </authorList>
    </citation>
    <scope>NUCLEOTIDE SEQUENCE [LARGE SCALE GENOMIC DNA]</scope>
    <source>
        <strain evidence="1 2">ATCC MYA-4762</strain>
    </source>
</reference>
<keyword evidence="2" id="KW-1185">Reference proteome</keyword>
<evidence type="ECO:0000313" key="1">
    <source>
        <dbReference type="EMBL" id="RPB28935.1"/>
    </source>
</evidence>
<proteinExistence type="predicted"/>
<accession>A0A3N4ML64</accession>
<dbReference type="EMBL" id="ML121528">
    <property type="protein sequence ID" value="RPB28935.1"/>
    <property type="molecule type" value="Genomic_DNA"/>
</dbReference>
<dbReference type="Proteomes" id="UP000267821">
    <property type="component" value="Unassembled WGS sequence"/>
</dbReference>
<protein>
    <submittedName>
        <fullName evidence="1">Uncharacterized protein</fullName>
    </submittedName>
</protein>
<evidence type="ECO:0000313" key="2">
    <source>
        <dbReference type="Proteomes" id="UP000267821"/>
    </source>
</evidence>
<name>A0A3N4ML64_9PEZI</name>
<dbReference type="InParanoid" id="A0A3N4ML64"/>